<comment type="cofactor">
    <cofactor evidence="1">
        <name>Fe(2+)</name>
        <dbReference type="ChEBI" id="CHEBI:29033"/>
    </cofactor>
</comment>
<keyword evidence="3" id="KW-0479">Metal-binding</keyword>
<evidence type="ECO:0000313" key="10">
    <source>
        <dbReference type="Proteomes" id="UP001437256"/>
    </source>
</evidence>
<feature type="domain" description="TauD/TfdA-like" evidence="7">
    <location>
        <begin position="121"/>
        <end position="358"/>
    </location>
</feature>
<organism evidence="9 10">
    <name type="scientific">Marasmius tenuissimus</name>
    <dbReference type="NCBI Taxonomy" id="585030"/>
    <lineage>
        <taxon>Eukaryota</taxon>
        <taxon>Fungi</taxon>
        <taxon>Dikarya</taxon>
        <taxon>Basidiomycota</taxon>
        <taxon>Agaricomycotina</taxon>
        <taxon>Agaricomycetes</taxon>
        <taxon>Agaricomycetidae</taxon>
        <taxon>Agaricales</taxon>
        <taxon>Marasmiineae</taxon>
        <taxon>Marasmiaceae</taxon>
        <taxon>Marasmius</taxon>
    </lineage>
</organism>
<dbReference type="Gene3D" id="3.60.130.10">
    <property type="entry name" value="Clavaminate synthase-like"/>
    <property type="match status" value="1"/>
</dbReference>
<dbReference type="InterPro" id="IPR050411">
    <property type="entry name" value="AlphaKG_dependent_hydroxylases"/>
</dbReference>
<dbReference type="CDD" id="cd00250">
    <property type="entry name" value="CAS_like"/>
    <property type="match status" value="1"/>
</dbReference>
<keyword evidence="4" id="KW-0223">Dioxygenase</keyword>
<sequence>MEDDALTIDALGTSFPYVWLRDSCQSEQCIHPANTQKLHQTSDIPPDIRPTAVKLEGEKGITVQWEDGHQSFFDKEFLNRHLSPETLAEFHKDASQKTWNKDQLTASDLFIQYDDVKTPSGLLRAMDQLWQYGLLFIRGVSNVETDDATCELRKLVSLFSDIRPTFYGELWDVQHKADSRENIAYTDLKLVFHMDLMYFANPPRYQTLHCLRNRVEGGTSAFVDALHVAQQLKELSPSDYNILTKTPVPFQYVNGGRHYHQTRPTIQLSPTGDQIEYINYGPPFQAPLLRSTPIEFYHALREFEKCLQDSRNIYRYTLQEGDAVFFDNRRVFHARTAFRDRSQGVSQGSVSRWLKGCYFEEDIMWDRARSLKSKLPAVLT</sequence>
<dbReference type="Pfam" id="PF06155">
    <property type="entry name" value="GBBH-like_N"/>
    <property type="match status" value="1"/>
</dbReference>
<keyword evidence="6" id="KW-0408">Iron</keyword>
<dbReference type="EMBL" id="JBBXMP010000241">
    <property type="protein sequence ID" value="KAL0059235.1"/>
    <property type="molecule type" value="Genomic_DNA"/>
</dbReference>
<dbReference type="SUPFAM" id="SSF51197">
    <property type="entry name" value="Clavaminate synthase-like"/>
    <property type="match status" value="1"/>
</dbReference>
<evidence type="ECO:0000256" key="5">
    <source>
        <dbReference type="ARBA" id="ARBA00023002"/>
    </source>
</evidence>
<protein>
    <recommendedName>
        <fullName evidence="11">Gamma-butyrobetaine dioxygenase</fullName>
    </recommendedName>
</protein>
<keyword evidence="10" id="KW-1185">Reference proteome</keyword>
<evidence type="ECO:0000256" key="1">
    <source>
        <dbReference type="ARBA" id="ARBA00001954"/>
    </source>
</evidence>
<evidence type="ECO:0000259" key="7">
    <source>
        <dbReference type="Pfam" id="PF02668"/>
    </source>
</evidence>
<evidence type="ECO:0000256" key="3">
    <source>
        <dbReference type="ARBA" id="ARBA00022723"/>
    </source>
</evidence>
<dbReference type="Proteomes" id="UP001437256">
    <property type="component" value="Unassembled WGS sequence"/>
</dbReference>
<dbReference type="InterPro" id="IPR003819">
    <property type="entry name" value="TauD/TfdA-like"/>
</dbReference>
<accession>A0ABR2ZC42</accession>
<dbReference type="PANTHER" id="PTHR10696">
    <property type="entry name" value="GAMMA-BUTYROBETAINE HYDROXYLASE-RELATED"/>
    <property type="match status" value="1"/>
</dbReference>
<comment type="similarity">
    <text evidence="2">Belongs to the gamma-BBH/TMLD family.</text>
</comment>
<evidence type="ECO:0000256" key="2">
    <source>
        <dbReference type="ARBA" id="ARBA00008654"/>
    </source>
</evidence>
<dbReference type="Pfam" id="PF02668">
    <property type="entry name" value="TauD"/>
    <property type="match status" value="1"/>
</dbReference>
<evidence type="ECO:0000313" key="9">
    <source>
        <dbReference type="EMBL" id="KAL0059235.1"/>
    </source>
</evidence>
<evidence type="ECO:0000256" key="6">
    <source>
        <dbReference type="ARBA" id="ARBA00023004"/>
    </source>
</evidence>
<name>A0ABR2ZC42_9AGAR</name>
<keyword evidence="5" id="KW-0560">Oxidoreductase</keyword>
<proteinExistence type="inferred from homology"/>
<dbReference type="InterPro" id="IPR010376">
    <property type="entry name" value="GBBH-like_N"/>
</dbReference>
<gene>
    <name evidence="9" type="ORF">AAF712_014043</name>
</gene>
<comment type="caution">
    <text evidence="9">The sequence shown here is derived from an EMBL/GenBank/DDBJ whole genome shotgun (WGS) entry which is preliminary data.</text>
</comment>
<feature type="domain" description="Gamma-butyrobetaine hydroxylase-like N-terminal" evidence="8">
    <location>
        <begin position="13"/>
        <end position="74"/>
    </location>
</feature>
<dbReference type="PANTHER" id="PTHR10696:SF25">
    <property type="entry name" value="OXIDOREDUCTASE AIM17-RELATED"/>
    <property type="match status" value="1"/>
</dbReference>
<reference evidence="9 10" key="1">
    <citation type="submission" date="2024-05" db="EMBL/GenBank/DDBJ databases">
        <title>A draft genome resource for the thread blight pathogen Marasmius tenuissimus strain MS-2.</title>
        <authorList>
            <person name="Yulfo-Soto G.E."/>
            <person name="Baruah I.K."/>
            <person name="Amoako-Attah I."/>
            <person name="Bukari Y."/>
            <person name="Meinhardt L.W."/>
            <person name="Bailey B.A."/>
            <person name="Cohen S.P."/>
        </authorList>
    </citation>
    <scope>NUCLEOTIDE SEQUENCE [LARGE SCALE GENOMIC DNA]</scope>
    <source>
        <strain evidence="9 10">MS-2</strain>
    </source>
</reference>
<evidence type="ECO:0008006" key="11">
    <source>
        <dbReference type="Google" id="ProtNLM"/>
    </source>
</evidence>
<evidence type="ECO:0000256" key="4">
    <source>
        <dbReference type="ARBA" id="ARBA00022964"/>
    </source>
</evidence>
<dbReference type="InterPro" id="IPR042098">
    <property type="entry name" value="TauD-like_sf"/>
</dbReference>
<evidence type="ECO:0000259" key="8">
    <source>
        <dbReference type="Pfam" id="PF06155"/>
    </source>
</evidence>